<dbReference type="EMBL" id="KN819364">
    <property type="protein sequence ID" value="KIJ12409.1"/>
    <property type="molecule type" value="Genomic_DNA"/>
</dbReference>
<feature type="compositionally biased region" description="Polar residues" evidence="1">
    <location>
        <begin position="11"/>
        <end position="20"/>
    </location>
</feature>
<sequence>MKQLLDPGVLTSPTSPSLNKGSEGWFSPAATQSLETDLNSLTWAQTYVCHDSTAATGDKQSGMLSSPESSNPPFAPFNSSFICNPCELTVCFRAEKVKFRDQFWIKDQEYFPCDMLNGNTYAKRFDPRTVYQTHLSPKGYHRWQV</sequence>
<keyword evidence="3" id="KW-1185">Reference proteome</keyword>
<proteinExistence type="predicted"/>
<dbReference type="OrthoDB" id="5973539at2759"/>
<evidence type="ECO:0000313" key="3">
    <source>
        <dbReference type="Proteomes" id="UP000053647"/>
    </source>
</evidence>
<evidence type="ECO:0000313" key="2">
    <source>
        <dbReference type="EMBL" id="KIJ12409.1"/>
    </source>
</evidence>
<evidence type="ECO:0000256" key="1">
    <source>
        <dbReference type="SAM" id="MobiDB-lite"/>
    </source>
</evidence>
<accession>A0A0C9STY5</accession>
<feature type="region of interest" description="Disordered" evidence="1">
    <location>
        <begin position="1"/>
        <end position="23"/>
    </location>
</feature>
<name>A0A0C9STY5_PAXIN</name>
<protein>
    <submittedName>
        <fullName evidence="2">Uncharacterized protein</fullName>
    </submittedName>
</protein>
<dbReference type="AlphaFoldDB" id="A0A0C9STY5"/>
<dbReference type="Proteomes" id="UP000053647">
    <property type="component" value="Unassembled WGS sequence"/>
</dbReference>
<reference evidence="3" key="2">
    <citation type="submission" date="2015-01" db="EMBL/GenBank/DDBJ databases">
        <title>Evolutionary Origins and Diversification of the Mycorrhizal Mutualists.</title>
        <authorList>
            <consortium name="DOE Joint Genome Institute"/>
            <consortium name="Mycorrhizal Genomics Consortium"/>
            <person name="Kohler A."/>
            <person name="Kuo A."/>
            <person name="Nagy L.G."/>
            <person name="Floudas D."/>
            <person name="Copeland A."/>
            <person name="Barry K.W."/>
            <person name="Cichocki N."/>
            <person name="Veneault-Fourrey C."/>
            <person name="LaButti K."/>
            <person name="Lindquist E.A."/>
            <person name="Lipzen A."/>
            <person name="Lundell T."/>
            <person name="Morin E."/>
            <person name="Murat C."/>
            <person name="Riley R."/>
            <person name="Ohm R."/>
            <person name="Sun H."/>
            <person name="Tunlid A."/>
            <person name="Henrissat B."/>
            <person name="Grigoriev I.V."/>
            <person name="Hibbett D.S."/>
            <person name="Martin F."/>
        </authorList>
    </citation>
    <scope>NUCLEOTIDE SEQUENCE [LARGE SCALE GENOMIC DNA]</scope>
    <source>
        <strain evidence="3">ATCC 200175</strain>
    </source>
</reference>
<reference evidence="2 3" key="1">
    <citation type="submission" date="2014-06" db="EMBL/GenBank/DDBJ databases">
        <authorList>
            <consortium name="DOE Joint Genome Institute"/>
            <person name="Kuo A."/>
            <person name="Kohler A."/>
            <person name="Nagy L.G."/>
            <person name="Floudas D."/>
            <person name="Copeland A."/>
            <person name="Barry K.W."/>
            <person name="Cichocki N."/>
            <person name="Veneault-Fourrey C."/>
            <person name="LaButti K."/>
            <person name="Lindquist E.A."/>
            <person name="Lipzen A."/>
            <person name="Lundell T."/>
            <person name="Morin E."/>
            <person name="Murat C."/>
            <person name="Sun H."/>
            <person name="Tunlid A."/>
            <person name="Henrissat B."/>
            <person name="Grigoriev I.V."/>
            <person name="Hibbett D.S."/>
            <person name="Martin F."/>
            <person name="Nordberg H.P."/>
            <person name="Cantor M.N."/>
            <person name="Hua S.X."/>
        </authorList>
    </citation>
    <scope>NUCLEOTIDE SEQUENCE [LARGE SCALE GENOMIC DNA]</scope>
    <source>
        <strain evidence="2 3">ATCC 200175</strain>
    </source>
</reference>
<dbReference type="HOGENOM" id="CLU_1787428_0_0_1"/>
<gene>
    <name evidence="2" type="ORF">PAXINDRAFT_101228</name>
</gene>
<organism evidence="2 3">
    <name type="scientific">Paxillus involutus ATCC 200175</name>
    <dbReference type="NCBI Taxonomy" id="664439"/>
    <lineage>
        <taxon>Eukaryota</taxon>
        <taxon>Fungi</taxon>
        <taxon>Dikarya</taxon>
        <taxon>Basidiomycota</taxon>
        <taxon>Agaricomycotina</taxon>
        <taxon>Agaricomycetes</taxon>
        <taxon>Agaricomycetidae</taxon>
        <taxon>Boletales</taxon>
        <taxon>Paxilineae</taxon>
        <taxon>Paxillaceae</taxon>
        <taxon>Paxillus</taxon>
    </lineage>
</organism>